<evidence type="ECO:0000313" key="3">
    <source>
        <dbReference type="Proteomes" id="UP000018769"/>
    </source>
</evidence>
<feature type="signal peptide" evidence="1">
    <location>
        <begin position="1"/>
        <end position="23"/>
    </location>
</feature>
<dbReference type="STRING" id="673862.BABL1_gene_299"/>
<keyword evidence="1" id="KW-0732">Signal</keyword>
<name>V6DJM4_9BACT</name>
<sequence>MHINKYKLTLPNLFLMLSFGLNAMELSKVKPANITQIDVTSQNPQSGTCGYHALYNGIMIAKSLKNSSDLQFFNKENFNNRFFKDLKRIWKGQVVEQRVNKELRF</sequence>
<feature type="chain" id="PRO_5004744592" evidence="1">
    <location>
        <begin position="24"/>
        <end position="105"/>
    </location>
</feature>
<accession>V6DJM4</accession>
<protein>
    <submittedName>
        <fullName evidence="2">Uncharacterized protein</fullName>
    </submittedName>
</protein>
<dbReference type="RefSeq" id="WP_023792297.1">
    <property type="nucleotide sequence ID" value="NC_023003.1"/>
</dbReference>
<reference evidence="2 3" key="1">
    <citation type="journal article" date="2015" name="Biol. Direct">
        <title>Babela massiliensis, a representative of a widespread bacterial phylum with unusual adaptations to parasitism in amoebae.</title>
        <authorList>
            <person name="Pagnier I."/>
            <person name="Yutin N."/>
            <person name="Croce O."/>
            <person name="Makarova K.S."/>
            <person name="Wolf Y.I."/>
            <person name="Benamar S."/>
            <person name="Raoult D."/>
            <person name="Koonin E.V."/>
            <person name="La Scola B."/>
        </authorList>
    </citation>
    <scope>NUCLEOTIDE SEQUENCE [LARGE SCALE GENOMIC DNA]</scope>
    <source>
        <strain evidence="3">BABL1</strain>
    </source>
</reference>
<gene>
    <name evidence="2" type="ORF">BABL1_gene_299</name>
</gene>
<organism evidence="2 3">
    <name type="scientific">Candidatus Babela massiliensis</name>
    <dbReference type="NCBI Taxonomy" id="673862"/>
    <lineage>
        <taxon>Bacteria</taxon>
        <taxon>Candidatus Babelota</taxon>
        <taxon>Candidatus Babeliae</taxon>
        <taxon>Candidatus Babeliales</taxon>
        <taxon>Candidatus Babeliaceae</taxon>
        <taxon>Candidatus Babela</taxon>
    </lineage>
</organism>
<dbReference type="HOGENOM" id="CLU_2231647_0_0_7"/>
<dbReference type="KEGG" id="dpb:BABL1_gene_299"/>
<dbReference type="EMBL" id="HG793133">
    <property type="protein sequence ID" value="CDK30716.1"/>
    <property type="molecule type" value="Genomic_DNA"/>
</dbReference>
<dbReference type="Proteomes" id="UP000018769">
    <property type="component" value="Chromosome I"/>
</dbReference>
<keyword evidence="3" id="KW-1185">Reference proteome</keyword>
<evidence type="ECO:0000256" key="1">
    <source>
        <dbReference type="SAM" id="SignalP"/>
    </source>
</evidence>
<dbReference type="AlphaFoldDB" id="V6DJM4"/>
<proteinExistence type="predicted"/>
<evidence type="ECO:0000313" key="2">
    <source>
        <dbReference type="EMBL" id="CDK30716.1"/>
    </source>
</evidence>